<protein>
    <submittedName>
        <fullName evidence="3">Spy/CpxP family protein refolding chaperone</fullName>
    </submittedName>
</protein>
<evidence type="ECO:0000313" key="4">
    <source>
        <dbReference type="Proteomes" id="UP001165384"/>
    </source>
</evidence>
<proteinExistence type="predicted"/>
<feature type="signal peptide" evidence="2">
    <location>
        <begin position="1"/>
        <end position="21"/>
    </location>
</feature>
<organism evidence="3 4">
    <name type="scientific">Dechloromonas hankyongensis</name>
    <dbReference type="NCBI Taxonomy" id="2908002"/>
    <lineage>
        <taxon>Bacteria</taxon>
        <taxon>Pseudomonadati</taxon>
        <taxon>Pseudomonadota</taxon>
        <taxon>Betaproteobacteria</taxon>
        <taxon>Rhodocyclales</taxon>
        <taxon>Azonexaceae</taxon>
        <taxon>Dechloromonas</taxon>
    </lineage>
</organism>
<reference evidence="3" key="1">
    <citation type="submission" date="2022-01" db="EMBL/GenBank/DDBJ databases">
        <authorList>
            <person name="Jo J.-H."/>
            <person name="Im W.-T."/>
        </authorList>
    </citation>
    <scope>NUCLEOTIDE SEQUENCE</scope>
    <source>
        <strain evidence="3">XY25</strain>
    </source>
</reference>
<keyword evidence="4" id="KW-1185">Reference proteome</keyword>
<evidence type="ECO:0000256" key="1">
    <source>
        <dbReference type="SAM" id="MobiDB-lite"/>
    </source>
</evidence>
<dbReference type="Proteomes" id="UP001165384">
    <property type="component" value="Unassembled WGS sequence"/>
</dbReference>
<accession>A0ABS9K2V1</accession>
<evidence type="ECO:0000256" key="2">
    <source>
        <dbReference type="SAM" id="SignalP"/>
    </source>
</evidence>
<dbReference type="EMBL" id="JAKLTN010000002">
    <property type="protein sequence ID" value="MCG2577461.1"/>
    <property type="molecule type" value="Genomic_DNA"/>
</dbReference>
<dbReference type="RefSeq" id="WP_275710575.1">
    <property type="nucleotide sequence ID" value="NZ_JAKLTN010000002.1"/>
</dbReference>
<sequence>MKHGILSLVFVPLLLAACASGPDARGGPGGGRGGDMDGPAAGMGGRGADTVVAQTHNHLQLTAEALKLTPGQTVLWDAYVEKISALMADQMKLQAYHRKQTAMQQIAETVDTVRNRLTAMEEIQETASKLYGALDESQQKTADQTLPGTVPALYSALGGAGGGERSNPCREGPGGGGMKGPSGGMGGGFGRM</sequence>
<dbReference type="InterPro" id="IPR012899">
    <property type="entry name" value="LTXXQ"/>
</dbReference>
<evidence type="ECO:0000313" key="3">
    <source>
        <dbReference type="EMBL" id="MCG2577461.1"/>
    </source>
</evidence>
<dbReference type="PROSITE" id="PS51257">
    <property type="entry name" value="PROKAR_LIPOPROTEIN"/>
    <property type="match status" value="1"/>
</dbReference>
<feature type="region of interest" description="Disordered" evidence="1">
    <location>
        <begin position="24"/>
        <end position="46"/>
    </location>
</feature>
<dbReference type="Pfam" id="PF07813">
    <property type="entry name" value="LTXXQ"/>
    <property type="match status" value="1"/>
</dbReference>
<keyword evidence="2" id="KW-0732">Signal</keyword>
<feature type="region of interest" description="Disordered" evidence="1">
    <location>
        <begin position="156"/>
        <end position="192"/>
    </location>
</feature>
<comment type="caution">
    <text evidence="3">The sequence shown here is derived from an EMBL/GenBank/DDBJ whole genome shotgun (WGS) entry which is preliminary data.</text>
</comment>
<feature type="chain" id="PRO_5045172183" evidence="2">
    <location>
        <begin position="22"/>
        <end position="192"/>
    </location>
</feature>
<feature type="compositionally biased region" description="Gly residues" evidence="1">
    <location>
        <begin position="24"/>
        <end position="33"/>
    </location>
</feature>
<feature type="compositionally biased region" description="Gly residues" evidence="1">
    <location>
        <begin position="172"/>
        <end position="192"/>
    </location>
</feature>
<gene>
    <name evidence="3" type="ORF">LZ012_10695</name>
</gene>
<name>A0ABS9K2V1_9RHOO</name>